<evidence type="ECO:0000313" key="1">
    <source>
        <dbReference type="EMBL" id="WAR04188.1"/>
    </source>
</evidence>
<protein>
    <submittedName>
        <fullName evidence="1">Uncharacterized protein</fullName>
    </submittedName>
</protein>
<name>A0ABY7E2G4_MYAAR</name>
<reference evidence="1" key="1">
    <citation type="submission" date="2022-11" db="EMBL/GenBank/DDBJ databases">
        <title>Centuries of genome instability and evolution in soft-shell clam transmissible cancer (bioRxiv).</title>
        <authorList>
            <person name="Hart S.F.M."/>
            <person name="Yonemitsu M.A."/>
            <person name="Giersch R.M."/>
            <person name="Beal B.F."/>
            <person name="Arriagada G."/>
            <person name="Davis B.W."/>
            <person name="Ostrander E.A."/>
            <person name="Goff S.P."/>
            <person name="Metzger M.J."/>
        </authorList>
    </citation>
    <scope>NUCLEOTIDE SEQUENCE</scope>
    <source>
        <strain evidence="1">MELC-2E11</strain>
        <tissue evidence="1">Siphon/mantle</tissue>
    </source>
</reference>
<gene>
    <name evidence="1" type="ORF">MAR_019557</name>
</gene>
<evidence type="ECO:0000313" key="2">
    <source>
        <dbReference type="Proteomes" id="UP001164746"/>
    </source>
</evidence>
<keyword evidence="2" id="KW-1185">Reference proteome</keyword>
<dbReference type="Proteomes" id="UP001164746">
    <property type="component" value="Chromosome 5"/>
</dbReference>
<sequence>MLSIYTVHVLVSVYNVQGLVSIYDVHSLFLPYKSFMKHHSSRPYKEALLHIYGPLVEDLFSLNLYLGKETKYEPKTIDGNKYIITPNRTTFLNRFVADVNQWSKQSETLRDKNTPFVQSYFVYADVAEVGSQRAPVVLRCGQITRDYTDCCSLTNALRVAYLEEDGWQIVFRATAGNGQSVYDAWTNGTSTISVKPVDITRANSSHYMRKNLRSNWERYNIKYVKMAVYKDNREAAYVIFNGEGSTADDWFSPNNVVDSSWVDLMSSETHNFFSILGADDGRVLRRFFINTLYRGCPGDIGHFAVIEEGVCSFDKHARFPQFIYSNQNGADFWQNRFAVVDYFCIFISTA</sequence>
<organism evidence="1 2">
    <name type="scientific">Mya arenaria</name>
    <name type="common">Soft-shell clam</name>
    <dbReference type="NCBI Taxonomy" id="6604"/>
    <lineage>
        <taxon>Eukaryota</taxon>
        <taxon>Metazoa</taxon>
        <taxon>Spiralia</taxon>
        <taxon>Lophotrochozoa</taxon>
        <taxon>Mollusca</taxon>
        <taxon>Bivalvia</taxon>
        <taxon>Autobranchia</taxon>
        <taxon>Heteroconchia</taxon>
        <taxon>Euheterodonta</taxon>
        <taxon>Imparidentia</taxon>
        <taxon>Neoheterodontei</taxon>
        <taxon>Myida</taxon>
        <taxon>Myoidea</taxon>
        <taxon>Myidae</taxon>
        <taxon>Mya</taxon>
    </lineage>
</organism>
<dbReference type="EMBL" id="CP111016">
    <property type="protein sequence ID" value="WAR04188.1"/>
    <property type="molecule type" value="Genomic_DNA"/>
</dbReference>
<proteinExistence type="predicted"/>
<accession>A0ABY7E2G4</accession>